<evidence type="ECO:0000256" key="1">
    <source>
        <dbReference type="SAM" id="SignalP"/>
    </source>
</evidence>
<dbReference type="InterPro" id="IPR052030">
    <property type="entry name" value="Peptidase_M20/M20A_hydrolases"/>
</dbReference>
<dbReference type="AlphaFoldDB" id="A0A1K2HZD9"/>
<dbReference type="SUPFAM" id="SSF53187">
    <property type="entry name" value="Zn-dependent exopeptidases"/>
    <property type="match status" value="1"/>
</dbReference>
<accession>A0A1K2HZD9</accession>
<name>A0A1K2HZD9_9HYPH</name>
<dbReference type="PANTHER" id="PTHR30575:SF0">
    <property type="entry name" value="XAA-ARG DIPEPTIDASE"/>
    <property type="match status" value="1"/>
</dbReference>
<dbReference type="GO" id="GO:0046657">
    <property type="term" value="P:folic acid catabolic process"/>
    <property type="evidence" value="ECO:0007669"/>
    <property type="project" value="TreeGrafter"/>
</dbReference>
<dbReference type="GO" id="GO:0005737">
    <property type="term" value="C:cytoplasm"/>
    <property type="evidence" value="ECO:0007669"/>
    <property type="project" value="TreeGrafter"/>
</dbReference>
<dbReference type="STRING" id="665118.SAMN02983003_2613"/>
<dbReference type="RefSeq" id="WP_072344734.1">
    <property type="nucleotide sequence ID" value="NZ_FPKU01000002.1"/>
</dbReference>
<dbReference type="SUPFAM" id="SSF55031">
    <property type="entry name" value="Bacterial exopeptidase dimerisation domain"/>
    <property type="match status" value="1"/>
</dbReference>
<proteinExistence type="predicted"/>
<keyword evidence="1" id="KW-0732">Signal</keyword>
<dbReference type="PANTHER" id="PTHR30575">
    <property type="entry name" value="PEPTIDASE M20"/>
    <property type="match status" value="1"/>
</dbReference>
<feature type="chain" id="PRO_5012746854" evidence="1">
    <location>
        <begin position="23"/>
        <end position="527"/>
    </location>
</feature>
<sequence length="527" mass="56649">MRAGLRVSVALLASVSMIGLGAAQERDAAAIKQELKTVVDDKAKLTQEIVDSIFSFAEVAHHEKESLAYLTGLLEAEGFTIETGIRGMPTAWVATWSNGTGKPAISFNSDVDGLPGLSQKPGVLDFEPLVEGGNGHGEGHNTGIAVSIIGALAVKDMMERENIDGTLQIWPGIAEEALAAKMWFVEAGVLDDMDVVLSNHVGNGLSTSWGLQNSMAMVSVEYSFEGVTAHGATGPWLGRSALDAVELMNAGWNFRREHLHPNQRSHYVISNGGLQPNIVPGNAAVWYYFRNTDANLVNEMLEIADGIAEGATMMTGTTFSRRILGSAWPSHGNQILAETQYANIVDVGMPKWSEDDQAYAKAVQEAVGAAVIGLRTEIGQLSGPVEQVGAGASDDIGQVMWSLPTVRLSYPANIAGTRTHSWEAALAVATPIAHKGALAGAKVTALTAMDLLLNPELIDQANAYFTDVQTKDIQYFPFEGPEDSPSIHLNKENDARNRPQQEAFYYDPSQHETYLEQLGVTYPMLAK</sequence>
<dbReference type="Gene3D" id="3.30.70.360">
    <property type="match status" value="1"/>
</dbReference>
<evidence type="ECO:0000313" key="3">
    <source>
        <dbReference type="Proteomes" id="UP000183447"/>
    </source>
</evidence>
<gene>
    <name evidence="2" type="ORF">SAMN02983003_2613</name>
</gene>
<protein>
    <submittedName>
        <fullName evidence="2">Aminobenzoyl-glutamate utilization protein B</fullName>
    </submittedName>
</protein>
<dbReference type="OrthoDB" id="9781032at2"/>
<dbReference type="GO" id="GO:0016805">
    <property type="term" value="F:dipeptidase activity"/>
    <property type="evidence" value="ECO:0007669"/>
    <property type="project" value="TreeGrafter"/>
</dbReference>
<dbReference type="Proteomes" id="UP000183447">
    <property type="component" value="Unassembled WGS sequence"/>
</dbReference>
<keyword evidence="3" id="KW-1185">Reference proteome</keyword>
<feature type="signal peptide" evidence="1">
    <location>
        <begin position="1"/>
        <end position="22"/>
    </location>
</feature>
<dbReference type="InterPro" id="IPR036264">
    <property type="entry name" value="Bact_exopeptidase_dim_dom"/>
</dbReference>
<dbReference type="Gene3D" id="3.40.630.10">
    <property type="entry name" value="Zn peptidases"/>
    <property type="match status" value="1"/>
</dbReference>
<dbReference type="EMBL" id="FPKU01000002">
    <property type="protein sequence ID" value="SFZ85448.1"/>
    <property type="molecule type" value="Genomic_DNA"/>
</dbReference>
<organism evidence="2 3">
    <name type="scientific">Devosia enhydra</name>
    <dbReference type="NCBI Taxonomy" id="665118"/>
    <lineage>
        <taxon>Bacteria</taxon>
        <taxon>Pseudomonadati</taxon>
        <taxon>Pseudomonadota</taxon>
        <taxon>Alphaproteobacteria</taxon>
        <taxon>Hyphomicrobiales</taxon>
        <taxon>Devosiaceae</taxon>
        <taxon>Devosia</taxon>
    </lineage>
</organism>
<evidence type="ECO:0000313" key="2">
    <source>
        <dbReference type="EMBL" id="SFZ85448.1"/>
    </source>
</evidence>
<reference evidence="2 3" key="1">
    <citation type="submission" date="2016-11" db="EMBL/GenBank/DDBJ databases">
        <authorList>
            <person name="Jaros S."/>
            <person name="Januszkiewicz K."/>
            <person name="Wedrychowicz H."/>
        </authorList>
    </citation>
    <scope>NUCLEOTIDE SEQUENCE [LARGE SCALE GENOMIC DNA]</scope>
    <source>
        <strain evidence="2 3">ATCC 23634</strain>
    </source>
</reference>
<dbReference type="GO" id="GO:0071713">
    <property type="term" value="F:para-aminobenzoyl-glutamate hydrolase activity"/>
    <property type="evidence" value="ECO:0007669"/>
    <property type="project" value="TreeGrafter"/>
</dbReference>